<proteinExistence type="predicted"/>
<dbReference type="SUPFAM" id="SSF56235">
    <property type="entry name" value="N-terminal nucleophile aminohydrolases (Ntn hydrolases)"/>
    <property type="match status" value="1"/>
</dbReference>
<dbReference type="PRINTS" id="PR01210">
    <property type="entry name" value="GGTRANSPTASE"/>
</dbReference>
<dbReference type="Pfam" id="PF01019">
    <property type="entry name" value="G_glu_transpept"/>
    <property type="match status" value="1"/>
</dbReference>
<keyword evidence="2" id="KW-1185">Reference proteome</keyword>
<name>A0A2P9AVZ0_9HYPH</name>
<gene>
    <name evidence="1" type="ORF">BQ8482_760002</name>
</gene>
<dbReference type="RefSeq" id="WP_123151625.1">
    <property type="nucleotide sequence ID" value="NZ_FUIG01000088.1"/>
</dbReference>
<sequence length="52" mass="5433">MFSFDPHPGRAGSVAPGKRVTSSMSPVMILRDGRLGYALGLPGGLSIFPSIM</sequence>
<evidence type="ECO:0000313" key="1">
    <source>
        <dbReference type="EMBL" id="SJM35367.1"/>
    </source>
</evidence>
<dbReference type="InterPro" id="IPR029055">
    <property type="entry name" value="Ntn_hydrolases_N"/>
</dbReference>
<dbReference type="EMBL" id="FUIG01000088">
    <property type="protein sequence ID" value="SJM35367.1"/>
    <property type="molecule type" value="Genomic_DNA"/>
</dbReference>
<organism evidence="1 2">
    <name type="scientific">Mesorhizobium delmotii</name>
    <dbReference type="NCBI Taxonomy" id="1631247"/>
    <lineage>
        <taxon>Bacteria</taxon>
        <taxon>Pseudomonadati</taxon>
        <taxon>Pseudomonadota</taxon>
        <taxon>Alphaproteobacteria</taxon>
        <taxon>Hyphomicrobiales</taxon>
        <taxon>Phyllobacteriaceae</taxon>
        <taxon>Mesorhizobium</taxon>
    </lineage>
</organism>
<dbReference type="InterPro" id="IPR043137">
    <property type="entry name" value="GGT_ssub_C"/>
</dbReference>
<accession>A0A2P9AVZ0</accession>
<reference evidence="2" key="1">
    <citation type="submission" date="2016-12" db="EMBL/GenBank/DDBJ databases">
        <authorList>
            <person name="Brunel B."/>
        </authorList>
    </citation>
    <scope>NUCLEOTIDE SEQUENCE [LARGE SCALE GENOMIC DNA]</scope>
</reference>
<dbReference type="Gene3D" id="3.60.20.40">
    <property type="match status" value="1"/>
</dbReference>
<evidence type="ECO:0000313" key="2">
    <source>
        <dbReference type="Proteomes" id="UP000245698"/>
    </source>
</evidence>
<dbReference type="Proteomes" id="UP000245698">
    <property type="component" value="Unassembled WGS sequence"/>
</dbReference>
<dbReference type="AlphaFoldDB" id="A0A2P9AVZ0"/>
<protein>
    <submittedName>
        <fullName evidence="1">Uncharacterized protein</fullName>
    </submittedName>
</protein>